<dbReference type="EMBL" id="FOIQ01000004">
    <property type="protein sequence ID" value="SEW16396.1"/>
    <property type="molecule type" value="Genomic_DNA"/>
</dbReference>
<evidence type="ECO:0000256" key="5">
    <source>
        <dbReference type="ARBA" id="ARBA00022806"/>
    </source>
</evidence>
<keyword evidence="4 9" id="KW-0378">Hydrolase</keyword>
<evidence type="ECO:0000256" key="8">
    <source>
        <dbReference type="ARBA" id="ARBA00023204"/>
    </source>
</evidence>
<comment type="similarity">
    <text evidence="9">In the C-terminal section; belongs to the helicase family. RecG subfamily.</text>
</comment>
<dbReference type="Pfam" id="PF03461">
    <property type="entry name" value="TRCF"/>
    <property type="match status" value="1"/>
</dbReference>
<dbReference type="NCBIfam" id="TIGR00580">
    <property type="entry name" value="mfd"/>
    <property type="match status" value="1"/>
</dbReference>
<sequence length="1146" mass="130184">MNIQELESVYTRLPQVSAVVDLLGKSSVKTIFLEGLLGSSSSMLFGCLAPRVKAPLLFILQDAEEAGYFYHDLTQLLGNRDVLFFPSSYRRSIKYAQRDAASEILRTEVLARLSADSQESSALYIVTYPEALAEMVVSKQALDTRTLVLEKDQTIAVSEIETTLRGFGFKEVDYVYEPGQFALRGSILDVYSYSCEYPYRIDFFGDDIDSIRTFEVEDQLSKDRRDRIEIVPELAVSTENKEPFLSFVPRQVVLVVKDYLYVRDAIDRAYQEGFSSQARLEQLEAATEMEQREIERQFRKESQLITGAQFMTDAETFRRVEFGHRPSSQSQSTVRFNITTQPLFHKNFELLTKAFDDYLLQGYRIFVLADSQKQNERLKEILTSADPSKGGERPQTEVFTPVDKTLHEGFVDDDLRVCVFTDHQIFDRFHKYSLKSDKARSGKMALTLKEIQQFEIGDYVVHVDHGVGKFGGLVRMPQGDGYQEMIKILYQRGDSIYVSIHSLYKVAKYKSQDNGEPPRLSTLGTGQWERLKERTKKHIKDIARDLIKLYAKRRREKGFAFSHDTYMQHELEASFLYEDTPDQLKATQDVKADMERARPMDRLVCGDVGFGKTEVAVRAAFKAATDGKQVAVLVPTTVLAYQHFRTFAGRLKDMPVRVDYLTRARSTKQTTALLKDLADGKIDILIGTQKLIGKSVVFKDLGLLIIDEEQKFGVSTKEKLRQMKSSVDTLTMSATPIPRTLQFSLVGARDLSVIQTPPPNRYPIQTEIHTFGAEIITDAINFEMSRNGQVYFVNNRISDLTHIAEMIHKYIPDARVAIGHGQMKPEELEQIILDFSNYDYDVLLSTTIVENGIDIPNANTIIINGAHNFGLSDLHQMRGRVGRGNRKAFCYLLAPPLAALNPESRRRLEALENFSDLGSGINIAMQDLDIRGAGNLLGAEQSGFISDLGYETYQKILNQAMAELRSEEPEFVKAESAADKNDQSSMVNAQWVDDCALESDIEMYFPDQYVPNDSERMLLYRELDNLANRHDLEASLEAYRSRLRDRFGAIPDVAEELIRVVPLRVCGRQLGIEKLMLKQQKMYFYFVSNPDSPYYQSEAFGRILQYVSTHARQCNFREAGGKRSVVISSVASVEAALSICRKILTD</sequence>
<dbReference type="GO" id="GO:0000716">
    <property type="term" value="P:transcription-coupled nucleotide-excision repair, DNA damage recognition"/>
    <property type="evidence" value="ECO:0007669"/>
    <property type="project" value="UniProtKB-UniRule"/>
</dbReference>
<dbReference type="Pfam" id="PF17757">
    <property type="entry name" value="UvrB_inter"/>
    <property type="match status" value="1"/>
</dbReference>
<dbReference type="Gene3D" id="2.40.10.170">
    <property type="match status" value="1"/>
</dbReference>
<dbReference type="InterPro" id="IPR005118">
    <property type="entry name" value="TRCF_C"/>
</dbReference>
<protein>
    <recommendedName>
        <fullName evidence="9">Transcription-repair-coupling factor</fullName>
        <shortName evidence="9">TRCF</shortName>
        <ecNumber evidence="9">3.6.4.-</ecNumber>
    </recommendedName>
</protein>
<evidence type="ECO:0000256" key="4">
    <source>
        <dbReference type="ARBA" id="ARBA00022801"/>
    </source>
</evidence>
<keyword evidence="2 9" id="KW-0547">Nucleotide-binding</keyword>
<dbReference type="Gene3D" id="3.30.2060.10">
    <property type="entry name" value="Penicillin-binding protein 1b domain"/>
    <property type="match status" value="1"/>
</dbReference>
<name>A0A1I0PPT3_9BACT</name>
<comment type="similarity">
    <text evidence="9">In the N-terminal section; belongs to the UvrB family.</text>
</comment>
<evidence type="ECO:0000256" key="7">
    <source>
        <dbReference type="ARBA" id="ARBA00023125"/>
    </source>
</evidence>
<evidence type="ECO:0000256" key="9">
    <source>
        <dbReference type="HAMAP-Rule" id="MF_00969"/>
    </source>
</evidence>
<dbReference type="InterPro" id="IPR003711">
    <property type="entry name" value="CarD-like/TRCF_RID"/>
</dbReference>
<dbReference type="SMART" id="SM00487">
    <property type="entry name" value="DEXDc"/>
    <property type="match status" value="1"/>
</dbReference>
<dbReference type="InterPro" id="IPR014001">
    <property type="entry name" value="Helicase_ATP-bd"/>
</dbReference>
<dbReference type="PROSITE" id="PS51194">
    <property type="entry name" value="HELICASE_CTER"/>
    <property type="match status" value="1"/>
</dbReference>
<dbReference type="GO" id="GO:0016787">
    <property type="term" value="F:hydrolase activity"/>
    <property type="evidence" value="ECO:0007669"/>
    <property type="project" value="UniProtKB-KW"/>
</dbReference>
<keyword evidence="3 9" id="KW-0227">DNA damage</keyword>
<dbReference type="Proteomes" id="UP000199373">
    <property type="component" value="Unassembled WGS sequence"/>
</dbReference>
<dbReference type="InterPro" id="IPR041471">
    <property type="entry name" value="UvrB_inter"/>
</dbReference>
<dbReference type="PROSITE" id="PS51192">
    <property type="entry name" value="HELICASE_ATP_BIND_1"/>
    <property type="match status" value="1"/>
</dbReference>
<reference evidence="12 13" key="1">
    <citation type="submission" date="2016-10" db="EMBL/GenBank/DDBJ databases">
        <authorList>
            <person name="de Groot N.N."/>
        </authorList>
    </citation>
    <scope>NUCLEOTIDE SEQUENCE [LARGE SCALE GENOMIC DNA]</scope>
    <source>
        <strain evidence="12 13">TC2-24</strain>
    </source>
</reference>
<dbReference type="GO" id="GO:0005524">
    <property type="term" value="F:ATP binding"/>
    <property type="evidence" value="ECO:0007669"/>
    <property type="project" value="UniProtKB-UniRule"/>
</dbReference>
<dbReference type="InterPro" id="IPR011545">
    <property type="entry name" value="DEAD/DEAH_box_helicase_dom"/>
</dbReference>
<dbReference type="Gene3D" id="3.90.1150.50">
    <property type="entry name" value="Transcription-repair-coupling factor, D7 domain"/>
    <property type="match status" value="1"/>
</dbReference>
<dbReference type="Gene3D" id="3.40.50.300">
    <property type="entry name" value="P-loop containing nucleotide triphosphate hydrolases"/>
    <property type="match status" value="2"/>
</dbReference>
<dbReference type="Pfam" id="PF02559">
    <property type="entry name" value="CarD_TRCF_RID"/>
    <property type="match status" value="1"/>
</dbReference>
<evidence type="ECO:0000256" key="6">
    <source>
        <dbReference type="ARBA" id="ARBA00022840"/>
    </source>
</evidence>
<keyword evidence="6 9" id="KW-0067">ATP-binding</keyword>
<dbReference type="SMART" id="SM01058">
    <property type="entry name" value="CarD_TRCF"/>
    <property type="match status" value="1"/>
</dbReference>
<comment type="subcellular location">
    <subcellularLocation>
        <location evidence="9">Cytoplasm</location>
    </subcellularLocation>
</comment>
<dbReference type="HAMAP" id="MF_00969">
    <property type="entry name" value="TRCF"/>
    <property type="match status" value="1"/>
</dbReference>
<dbReference type="RefSeq" id="WP_091916171.1">
    <property type="nucleotide sequence ID" value="NZ_FOIQ01000004.1"/>
</dbReference>
<dbReference type="EC" id="3.6.4.-" evidence="9"/>
<gene>
    <name evidence="9" type="primary">mfd</name>
    <name evidence="12" type="ORF">SAMN04487850_1924</name>
</gene>
<evidence type="ECO:0000256" key="1">
    <source>
        <dbReference type="ARBA" id="ARBA00022490"/>
    </source>
</evidence>
<dbReference type="Gene3D" id="3.40.50.11180">
    <property type="match status" value="1"/>
</dbReference>
<evidence type="ECO:0000259" key="11">
    <source>
        <dbReference type="PROSITE" id="PS51194"/>
    </source>
</evidence>
<dbReference type="SMART" id="SM00982">
    <property type="entry name" value="TRCF"/>
    <property type="match status" value="1"/>
</dbReference>
<dbReference type="GO" id="GO:0003684">
    <property type="term" value="F:damaged DNA binding"/>
    <property type="evidence" value="ECO:0007669"/>
    <property type="project" value="InterPro"/>
</dbReference>
<dbReference type="GO" id="GO:0006355">
    <property type="term" value="P:regulation of DNA-templated transcription"/>
    <property type="evidence" value="ECO:0007669"/>
    <property type="project" value="UniProtKB-UniRule"/>
</dbReference>
<keyword evidence="7 9" id="KW-0238">DNA-binding</keyword>
<dbReference type="GO" id="GO:0005737">
    <property type="term" value="C:cytoplasm"/>
    <property type="evidence" value="ECO:0007669"/>
    <property type="project" value="UniProtKB-SubCell"/>
</dbReference>
<dbReference type="SUPFAM" id="SSF141259">
    <property type="entry name" value="CarD-like"/>
    <property type="match status" value="1"/>
</dbReference>
<keyword evidence="8 9" id="KW-0234">DNA repair</keyword>
<dbReference type="GO" id="GO:0003678">
    <property type="term" value="F:DNA helicase activity"/>
    <property type="evidence" value="ECO:0007669"/>
    <property type="project" value="TreeGrafter"/>
</dbReference>
<dbReference type="SUPFAM" id="SSF143517">
    <property type="entry name" value="TRCF domain-like"/>
    <property type="match status" value="1"/>
</dbReference>
<organism evidence="12 13">
    <name type="scientific">Prevotella aff. ruminicola Tc2-24</name>
    <dbReference type="NCBI Taxonomy" id="81582"/>
    <lineage>
        <taxon>Bacteria</taxon>
        <taxon>Pseudomonadati</taxon>
        <taxon>Bacteroidota</taxon>
        <taxon>Bacteroidia</taxon>
        <taxon>Bacteroidales</taxon>
        <taxon>Prevotellaceae</taxon>
        <taxon>Prevotella</taxon>
    </lineage>
</organism>
<dbReference type="InterPro" id="IPR037235">
    <property type="entry name" value="TRCF-like_C_D7"/>
</dbReference>
<keyword evidence="13" id="KW-1185">Reference proteome</keyword>
<evidence type="ECO:0000313" key="13">
    <source>
        <dbReference type="Proteomes" id="UP000199373"/>
    </source>
</evidence>
<feature type="domain" description="Helicase ATP-binding" evidence="10">
    <location>
        <begin position="593"/>
        <end position="754"/>
    </location>
</feature>
<dbReference type="Pfam" id="PF00271">
    <property type="entry name" value="Helicase_C"/>
    <property type="match status" value="1"/>
</dbReference>
<feature type="domain" description="Helicase C-terminal" evidence="11">
    <location>
        <begin position="775"/>
        <end position="929"/>
    </location>
</feature>
<evidence type="ECO:0000256" key="3">
    <source>
        <dbReference type="ARBA" id="ARBA00022763"/>
    </source>
</evidence>
<dbReference type="PANTHER" id="PTHR47964:SF1">
    <property type="entry name" value="ATP-DEPENDENT DNA HELICASE HOMOLOG RECG, CHLOROPLASTIC"/>
    <property type="match status" value="1"/>
</dbReference>
<dbReference type="AlphaFoldDB" id="A0A1I0PPT3"/>
<dbReference type="SMART" id="SM00490">
    <property type="entry name" value="HELICc"/>
    <property type="match status" value="1"/>
</dbReference>
<dbReference type="InterPro" id="IPR004576">
    <property type="entry name" value="Mfd"/>
</dbReference>
<dbReference type="InterPro" id="IPR027417">
    <property type="entry name" value="P-loop_NTPase"/>
</dbReference>
<dbReference type="PANTHER" id="PTHR47964">
    <property type="entry name" value="ATP-DEPENDENT DNA HELICASE HOMOLOG RECG, CHLOROPLASTIC"/>
    <property type="match status" value="1"/>
</dbReference>
<dbReference type="SUPFAM" id="SSF52540">
    <property type="entry name" value="P-loop containing nucleoside triphosphate hydrolases"/>
    <property type="match status" value="4"/>
</dbReference>
<dbReference type="Pfam" id="PF00270">
    <property type="entry name" value="DEAD"/>
    <property type="match status" value="1"/>
</dbReference>
<dbReference type="CDD" id="cd17991">
    <property type="entry name" value="DEXHc_TRCF"/>
    <property type="match status" value="1"/>
</dbReference>
<dbReference type="InterPro" id="IPR036101">
    <property type="entry name" value="CarD-like/TRCF_RID_sf"/>
</dbReference>
<accession>A0A1I0PPT3</accession>
<dbReference type="InterPro" id="IPR001650">
    <property type="entry name" value="Helicase_C-like"/>
</dbReference>
<dbReference type="InterPro" id="IPR047112">
    <property type="entry name" value="RecG/Mfd"/>
</dbReference>
<proteinExistence type="inferred from homology"/>
<evidence type="ECO:0000259" key="10">
    <source>
        <dbReference type="PROSITE" id="PS51192"/>
    </source>
</evidence>
<keyword evidence="5 12" id="KW-0347">Helicase</keyword>
<keyword evidence="1 9" id="KW-0963">Cytoplasm</keyword>
<evidence type="ECO:0000256" key="2">
    <source>
        <dbReference type="ARBA" id="ARBA00022741"/>
    </source>
</evidence>
<comment type="function">
    <text evidence="9">Couples transcription and DNA repair by recognizing RNA polymerase (RNAP) stalled at DNA lesions. Mediates ATP-dependent release of RNAP and its truncated transcript from the DNA, and recruitment of nucleotide excision repair machinery to the damaged site.</text>
</comment>
<evidence type="ECO:0000313" key="12">
    <source>
        <dbReference type="EMBL" id="SEW16396.1"/>
    </source>
</evidence>